<evidence type="ECO:0000313" key="1">
    <source>
        <dbReference type="EMBL" id="KAJ9074968.1"/>
    </source>
</evidence>
<comment type="caution">
    <text evidence="1">The sequence shown here is derived from an EMBL/GenBank/DDBJ whole genome shotgun (WGS) entry which is preliminary data.</text>
</comment>
<proteinExistence type="predicted"/>
<sequence>MVSSTNSTSERHVLVTEEGKNCVSCKPRQLSCPSCEDGFMCHLTVRTCTTCPMMTCKGPQSPKPDDNIVPLAIGVTVATVAIVVFILGMIVRRKYKQDKGVYGSRITSMGPLSMSRASDLTEKHMTVESNSSPLSQIRPFRRQPSATFSDLNFKCDELPENDCEKPISRPKQAVSSDHFKSSNNRPPENLNGFISPDTSKKFRPPSENWMRMSFPAMGEGLDMRQIDAQASHERAFQGSSYILGPDLGLDADFHLSIQFPSSQK</sequence>
<gene>
    <name evidence="1" type="ORF">DSO57_1000911</name>
</gene>
<name>A0ACC2TJZ2_9FUNG</name>
<evidence type="ECO:0000313" key="2">
    <source>
        <dbReference type="Proteomes" id="UP001165960"/>
    </source>
</evidence>
<organism evidence="1 2">
    <name type="scientific">Entomophthora muscae</name>
    <dbReference type="NCBI Taxonomy" id="34485"/>
    <lineage>
        <taxon>Eukaryota</taxon>
        <taxon>Fungi</taxon>
        <taxon>Fungi incertae sedis</taxon>
        <taxon>Zoopagomycota</taxon>
        <taxon>Entomophthoromycotina</taxon>
        <taxon>Entomophthoromycetes</taxon>
        <taxon>Entomophthorales</taxon>
        <taxon>Entomophthoraceae</taxon>
        <taxon>Entomophthora</taxon>
    </lineage>
</organism>
<reference evidence="1" key="1">
    <citation type="submission" date="2022-04" db="EMBL/GenBank/DDBJ databases">
        <title>Genome of the entomopathogenic fungus Entomophthora muscae.</title>
        <authorList>
            <person name="Elya C."/>
            <person name="Lovett B.R."/>
            <person name="Lee E."/>
            <person name="Macias A.M."/>
            <person name="Hajek A.E."/>
            <person name="De Bivort B.L."/>
            <person name="Kasson M.T."/>
            <person name="De Fine Licht H.H."/>
            <person name="Stajich J.E."/>
        </authorList>
    </citation>
    <scope>NUCLEOTIDE SEQUENCE</scope>
    <source>
        <strain evidence="1">Berkeley</strain>
    </source>
</reference>
<accession>A0ACC2TJZ2</accession>
<protein>
    <submittedName>
        <fullName evidence="1">Uncharacterized protein</fullName>
    </submittedName>
</protein>
<dbReference type="Proteomes" id="UP001165960">
    <property type="component" value="Unassembled WGS sequence"/>
</dbReference>
<dbReference type="EMBL" id="QTSX02002842">
    <property type="protein sequence ID" value="KAJ9074968.1"/>
    <property type="molecule type" value="Genomic_DNA"/>
</dbReference>
<keyword evidence="2" id="KW-1185">Reference proteome</keyword>